<dbReference type="AlphaFoldDB" id="A0A2T6ZJR4"/>
<dbReference type="GO" id="GO:0034257">
    <property type="term" value="F:nicotinamide riboside transmembrane transporter activity"/>
    <property type="evidence" value="ECO:0007669"/>
    <property type="project" value="TreeGrafter"/>
</dbReference>
<dbReference type="PANTHER" id="PTHR10332">
    <property type="entry name" value="EQUILIBRATIVE NUCLEOSIDE TRANSPORTER"/>
    <property type="match status" value="1"/>
</dbReference>
<evidence type="ECO:0000256" key="6">
    <source>
        <dbReference type="ARBA" id="ARBA00023136"/>
    </source>
</evidence>
<comment type="subcellular location">
    <subcellularLocation>
        <location evidence="1">Membrane</location>
        <topology evidence="1">Multi-pass membrane protein</topology>
    </subcellularLocation>
</comment>
<protein>
    <submittedName>
        <fullName evidence="9">Nucleoside transporter-domain-containing protein</fullName>
    </submittedName>
</protein>
<feature type="compositionally biased region" description="Polar residues" evidence="7">
    <location>
        <begin position="32"/>
        <end position="41"/>
    </location>
</feature>
<evidence type="ECO:0000256" key="1">
    <source>
        <dbReference type="ARBA" id="ARBA00004141"/>
    </source>
</evidence>
<sequence length="533" mass="59158">MRICEHDQHIRGFPPPWFWQIAIWAASPAAWQRNSPKSNASPPLPPMTDLMTPDGRMSFTLHSPPRSPSPPSPHHSPSTPSTFSALEVVPSPLSSPSYIMERLREWWKPTYEPLEDQDEREDASSPKAQRVSRFEYFVFLSLGVAMLWSWNMFMACATYFQRRFAENEFLLNNFQSLILVVSTITNLGSAVYLSCRQKSANYPWRICASLVINCTVFTVLALSAVMFRVGPEAYITVLLICVLWASWSAGLSQNGIYAFANKFGGIYTQAIMTGQGVAGVLPAIALEIVSVLAVPQSPGTQGSTASPKSAFIYFLTATFVSGSCLLLFLLLLSHHRISPHKSGSDVIDSDHAPAIHTQVSLWVLLKKLKFLSFAVWQCFLVTMTFPVYTQVILSVRPEDTSPRMFKPDVFIPIGFMLWNLGDLSGRVLCGWRRFTCDRPKLLALVSIARLVYIPLYTMCNIKGHGAVISSDLFYWLVQFTFGMSNGWVGSNVMMSTPGWVGDDEKEASGGFMGMCLVAGLATGSFASFLIVNV</sequence>
<reference evidence="9 10" key="1">
    <citation type="submission" date="2017-04" db="EMBL/GenBank/DDBJ databases">
        <title>Draft genome sequence of Tuber borchii Vittad., a whitish edible truffle.</title>
        <authorList>
            <consortium name="DOE Joint Genome Institute"/>
            <person name="Murat C."/>
            <person name="Kuo A."/>
            <person name="Barry K.W."/>
            <person name="Clum A."/>
            <person name="Dockter R.B."/>
            <person name="Fauchery L."/>
            <person name="Iotti M."/>
            <person name="Kohler A."/>
            <person name="Labutti K."/>
            <person name="Lindquist E.A."/>
            <person name="Lipzen A."/>
            <person name="Ohm R.A."/>
            <person name="Wang M."/>
            <person name="Grigoriev I.V."/>
            <person name="Zambonelli A."/>
            <person name="Martin F.M."/>
        </authorList>
    </citation>
    <scope>NUCLEOTIDE SEQUENCE [LARGE SCALE GENOMIC DNA]</scope>
    <source>
        <strain evidence="9 10">Tbo3840</strain>
    </source>
</reference>
<evidence type="ECO:0000256" key="2">
    <source>
        <dbReference type="ARBA" id="ARBA00007965"/>
    </source>
</evidence>
<keyword evidence="10" id="KW-1185">Reference proteome</keyword>
<feature type="transmembrane region" description="Helical" evidence="8">
    <location>
        <begin position="206"/>
        <end position="227"/>
    </location>
</feature>
<dbReference type="SUPFAM" id="SSF103473">
    <property type="entry name" value="MFS general substrate transporter"/>
    <property type="match status" value="1"/>
</dbReference>
<evidence type="ECO:0000313" key="9">
    <source>
        <dbReference type="EMBL" id="PUU75730.1"/>
    </source>
</evidence>
<dbReference type="OrthoDB" id="46396at2759"/>
<evidence type="ECO:0000256" key="8">
    <source>
        <dbReference type="SAM" id="Phobius"/>
    </source>
</evidence>
<gene>
    <name evidence="9" type="ORF">B9Z19DRAFT_1089693</name>
</gene>
<comment type="similarity">
    <text evidence="2">Belongs to the SLC29A/ENT transporter (TC 2.A.57) family.</text>
</comment>
<accession>A0A2T6ZJR4</accession>
<dbReference type="PANTHER" id="PTHR10332:SF88">
    <property type="entry name" value="EQUILIBRATIVE NUCLEOSIDE TRANSPORTER 1, ISOFORM A"/>
    <property type="match status" value="1"/>
</dbReference>
<dbReference type="Pfam" id="PF01733">
    <property type="entry name" value="Nucleoside_tran"/>
    <property type="match status" value="2"/>
</dbReference>
<evidence type="ECO:0000256" key="4">
    <source>
        <dbReference type="ARBA" id="ARBA00022692"/>
    </source>
</evidence>
<name>A0A2T6ZJR4_TUBBO</name>
<feature type="transmembrane region" description="Helical" evidence="8">
    <location>
        <begin position="511"/>
        <end position="531"/>
    </location>
</feature>
<feature type="transmembrane region" description="Helical" evidence="8">
    <location>
        <begin position="472"/>
        <end position="490"/>
    </location>
</feature>
<feature type="transmembrane region" description="Helical" evidence="8">
    <location>
        <begin position="264"/>
        <end position="290"/>
    </location>
</feature>
<evidence type="ECO:0000256" key="5">
    <source>
        <dbReference type="ARBA" id="ARBA00022989"/>
    </source>
</evidence>
<evidence type="ECO:0000313" key="10">
    <source>
        <dbReference type="Proteomes" id="UP000244722"/>
    </source>
</evidence>
<feature type="transmembrane region" description="Helical" evidence="8">
    <location>
        <begin position="370"/>
        <end position="389"/>
    </location>
</feature>
<dbReference type="GO" id="GO:0015205">
    <property type="term" value="F:nucleobase transmembrane transporter activity"/>
    <property type="evidence" value="ECO:0007669"/>
    <property type="project" value="TreeGrafter"/>
</dbReference>
<dbReference type="GO" id="GO:0005886">
    <property type="term" value="C:plasma membrane"/>
    <property type="evidence" value="ECO:0007669"/>
    <property type="project" value="TreeGrafter"/>
</dbReference>
<feature type="region of interest" description="Disordered" evidence="7">
    <location>
        <begin position="32"/>
        <end position="83"/>
    </location>
</feature>
<feature type="transmembrane region" description="Helical" evidence="8">
    <location>
        <begin position="173"/>
        <end position="194"/>
    </location>
</feature>
<feature type="transmembrane region" description="Helical" evidence="8">
    <location>
        <begin position="233"/>
        <end position="252"/>
    </location>
</feature>
<dbReference type="InterPro" id="IPR036259">
    <property type="entry name" value="MFS_trans_sf"/>
</dbReference>
<dbReference type="InterPro" id="IPR002259">
    <property type="entry name" value="Eqnu_transpt"/>
</dbReference>
<keyword evidence="5 8" id="KW-1133">Transmembrane helix</keyword>
<keyword evidence="4 8" id="KW-0812">Transmembrane</keyword>
<comment type="caution">
    <text evidence="9">The sequence shown here is derived from an EMBL/GenBank/DDBJ whole genome shotgun (WGS) entry which is preliminary data.</text>
</comment>
<dbReference type="GO" id="GO:0000329">
    <property type="term" value="C:fungal-type vacuole membrane"/>
    <property type="evidence" value="ECO:0007669"/>
    <property type="project" value="TreeGrafter"/>
</dbReference>
<dbReference type="PRINTS" id="PR01130">
    <property type="entry name" value="DERENTRNSPRT"/>
</dbReference>
<evidence type="ECO:0000256" key="7">
    <source>
        <dbReference type="SAM" id="MobiDB-lite"/>
    </source>
</evidence>
<feature type="compositionally biased region" description="Pro residues" evidence="7">
    <location>
        <begin position="65"/>
        <end position="74"/>
    </location>
</feature>
<keyword evidence="6 8" id="KW-0472">Membrane</keyword>
<dbReference type="STRING" id="42251.A0A2T6ZJR4"/>
<feature type="transmembrane region" description="Helical" evidence="8">
    <location>
        <begin position="409"/>
        <end position="429"/>
    </location>
</feature>
<feature type="transmembrane region" description="Helical" evidence="8">
    <location>
        <begin position="310"/>
        <end position="332"/>
    </location>
</feature>
<keyword evidence="3" id="KW-0813">Transport</keyword>
<organism evidence="9 10">
    <name type="scientific">Tuber borchii</name>
    <name type="common">White truffle</name>
    <dbReference type="NCBI Taxonomy" id="42251"/>
    <lineage>
        <taxon>Eukaryota</taxon>
        <taxon>Fungi</taxon>
        <taxon>Dikarya</taxon>
        <taxon>Ascomycota</taxon>
        <taxon>Pezizomycotina</taxon>
        <taxon>Pezizomycetes</taxon>
        <taxon>Pezizales</taxon>
        <taxon>Tuberaceae</taxon>
        <taxon>Tuber</taxon>
    </lineage>
</organism>
<dbReference type="Proteomes" id="UP000244722">
    <property type="component" value="Unassembled WGS sequence"/>
</dbReference>
<feature type="transmembrane region" description="Helical" evidence="8">
    <location>
        <begin position="136"/>
        <end position="161"/>
    </location>
</feature>
<dbReference type="EMBL" id="NESQ01000216">
    <property type="protein sequence ID" value="PUU75730.1"/>
    <property type="molecule type" value="Genomic_DNA"/>
</dbReference>
<evidence type="ECO:0000256" key="3">
    <source>
        <dbReference type="ARBA" id="ARBA00022448"/>
    </source>
</evidence>
<proteinExistence type="inferred from homology"/>